<gene>
    <name evidence="1" type="ORF">HH212_00820</name>
</gene>
<dbReference type="KEGG" id="mfy:HH212_00820"/>
<accession>A0A7Z2W1J4</accession>
<proteinExistence type="predicted"/>
<dbReference type="Proteomes" id="UP000502415">
    <property type="component" value="Chromosome"/>
</dbReference>
<dbReference type="AlphaFoldDB" id="A0A7Z2W1J4"/>
<evidence type="ECO:0000313" key="2">
    <source>
        <dbReference type="Proteomes" id="UP000502415"/>
    </source>
</evidence>
<name>A0A7Z2W1J4_9BURK</name>
<organism evidence="1 2">
    <name type="scientific">Massilia forsythiae</name>
    <dbReference type="NCBI Taxonomy" id="2728020"/>
    <lineage>
        <taxon>Bacteria</taxon>
        <taxon>Pseudomonadati</taxon>
        <taxon>Pseudomonadota</taxon>
        <taxon>Betaproteobacteria</taxon>
        <taxon>Burkholderiales</taxon>
        <taxon>Oxalobacteraceae</taxon>
        <taxon>Telluria group</taxon>
        <taxon>Massilia</taxon>
    </lineage>
</organism>
<keyword evidence="2" id="KW-1185">Reference proteome</keyword>
<dbReference type="EMBL" id="CP051685">
    <property type="protein sequence ID" value="QJE03093.1"/>
    <property type="molecule type" value="Genomic_DNA"/>
</dbReference>
<sequence length="261" mass="27779">MRIGIAPDGLALVRTGIWRHERALLLGQVRAGGADAAAVGTALAMLLGEHAVAGAAVTVVLSDELVRLWQVAPPQGAVRMADLEGAAALRFQALFGGAASDWRIRADWSASQPFLASAVPVALLDALKAAARAYRFHLVEIVPQFVATLNQFRKQRRPGAWFGLVHGGVLSVAAYDGKRLAAVRTTPIPPGADRDWLEGHVAREALRVGLGRPERLQVCGPAPRGWASSIGRLKFACTLFEDETDPLWPDSARLALAGRAP</sequence>
<evidence type="ECO:0000313" key="1">
    <source>
        <dbReference type="EMBL" id="QJE03093.1"/>
    </source>
</evidence>
<protein>
    <submittedName>
        <fullName evidence="1">Uncharacterized protein</fullName>
    </submittedName>
</protein>
<reference evidence="1 2" key="1">
    <citation type="submission" date="2020-04" db="EMBL/GenBank/DDBJ databases">
        <title>Genome sequencing of novel species.</title>
        <authorList>
            <person name="Heo J."/>
            <person name="Kim S.-J."/>
            <person name="Kim J.-S."/>
            <person name="Hong S.-B."/>
            <person name="Kwon S.-W."/>
        </authorList>
    </citation>
    <scope>NUCLEOTIDE SEQUENCE [LARGE SCALE GENOMIC DNA]</scope>
    <source>
        <strain evidence="1 2">GN2-R2</strain>
    </source>
</reference>